<feature type="compositionally biased region" description="Gly residues" evidence="1">
    <location>
        <begin position="921"/>
        <end position="933"/>
    </location>
</feature>
<dbReference type="Gene3D" id="2.30.30.30">
    <property type="match status" value="1"/>
</dbReference>
<dbReference type="InterPro" id="IPR036735">
    <property type="entry name" value="NGN_dom_sf"/>
</dbReference>
<dbReference type="OrthoDB" id="28901at2759"/>
<dbReference type="GO" id="GO:0032784">
    <property type="term" value="P:regulation of DNA-templated transcription elongation"/>
    <property type="evidence" value="ECO:0007669"/>
    <property type="project" value="InterPro"/>
</dbReference>
<feature type="domain" description="KOW" evidence="2">
    <location>
        <begin position="384"/>
        <end position="411"/>
    </location>
</feature>
<feature type="non-terminal residue" evidence="3">
    <location>
        <position position="1"/>
    </location>
</feature>
<evidence type="ECO:0000313" key="3">
    <source>
        <dbReference type="EMBL" id="KAE9451286.1"/>
    </source>
</evidence>
<dbReference type="InterPro" id="IPR041973">
    <property type="entry name" value="KOW_Spt5_1"/>
</dbReference>
<dbReference type="Pfam" id="PF23291">
    <property type="entry name" value="KOW4_SPT5"/>
    <property type="match status" value="1"/>
</dbReference>
<feature type="compositionally biased region" description="Polar residues" evidence="1">
    <location>
        <begin position="810"/>
        <end position="821"/>
    </location>
</feature>
<feature type="region of interest" description="Disordered" evidence="1">
    <location>
        <begin position="455"/>
        <end position="489"/>
    </location>
</feature>
<dbReference type="InterPro" id="IPR041977">
    <property type="entry name" value="KOW_Spt5_4"/>
</dbReference>
<evidence type="ECO:0000259" key="2">
    <source>
        <dbReference type="SMART" id="SM00739"/>
    </source>
</evidence>
<dbReference type="CDD" id="cd06084">
    <property type="entry name" value="KOW_Spt5_4"/>
    <property type="match status" value="1"/>
</dbReference>
<feature type="compositionally biased region" description="Gly residues" evidence="1">
    <location>
        <begin position="755"/>
        <end position="788"/>
    </location>
</feature>
<dbReference type="AlphaFoldDB" id="A0A6A4KU86"/>
<dbReference type="Proteomes" id="UP000428333">
    <property type="component" value="Linkage Group LG10"/>
</dbReference>
<dbReference type="InterPro" id="IPR039385">
    <property type="entry name" value="NGN_Euk"/>
</dbReference>
<dbReference type="FunFam" id="2.30.30.30:FF:000053">
    <property type="entry name" value="Protein RNA-directed DNA methylation 3"/>
    <property type="match status" value="1"/>
</dbReference>
<dbReference type="EMBL" id="QEFC01002716">
    <property type="protein sequence ID" value="KAE9451286.1"/>
    <property type="molecule type" value="Genomic_DNA"/>
</dbReference>
<dbReference type="InterPro" id="IPR039659">
    <property type="entry name" value="SPT5"/>
</dbReference>
<feature type="domain" description="KOW" evidence="2">
    <location>
        <begin position="490"/>
        <end position="517"/>
    </location>
</feature>
<dbReference type="Gene3D" id="3.30.70.940">
    <property type="entry name" value="NusG, N-terminal domain"/>
    <property type="match status" value="1"/>
</dbReference>
<feature type="region of interest" description="Disordered" evidence="1">
    <location>
        <begin position="886"/>
        <end position="933"/>
    </location>
</feature>
<keyword evidence="4" id="KW-1185">Reference proteome</keyword>
<dbReference type="SMART" id="SM00739">
    <property type="entry name" value="KOW"/>
    <property type="match status" value="2"/>
</dbReference>
<feature type="region of interest" description="Disordered" evidence="1">
    <location>
        <begin position="716"/>
        <end position="858"/>
    </location>
</feature>
<proteinExistence type="predicted"/>
<dbReference type="PANTHER" id="PTHR11125">
    <property type="entry name" value="SUPPRESSOR OF TY 5"/>
    <property type="match status" value="1"/>
</dbReference>
<dbReference type="GO" id="GO:0006357">
    <property type="term" value="P:regulation of transcription by RNA polymerase II"/>
    <property type="evidence" value="ECO:0007669"/>
    <property type="project" value="InterPro"/>
</dbReference>
<protein>
    <recommendedName>
        <fullName evidence="2">KOW domain-containing protein</fullName>
    </recommendedName>
</protein>
<dbReference type="GO" id="GO:0003729">
    <property type="term" value="F:mRNA binding"/>
    <property type="evidence" value="ECO:0007669"/>
    <property type="project" value="TreeGrafter"/>
</dbReference>
<dbReference type="CDD" id="cd09888">
    <property type="entry name" value="NGN_Euk"/>
    <property type="match status" value="1"/>
</dbReference>
<dbReference type="PANTHER" id="PTHR11125:SF8">
    <property type="entry name" value="PROTEIN RNA-DIRECTED DNA METHYLATION 3"/>
    <property type="match status" value="1"/>
</dbReference>
<dbReference type="GO" id="GO:0006368">
    <property type="term" value="P:transcription elongation by RNA polymerase II"/>
    <property type="evidence" value="ECO:0007669"/>
    <property type="project" value="TreeGrafter"/>
</dbReference>
<dbReference type="InterPro" id="IPR014722">
    <property type="entry name" value="Rib_uL2_dom2"/>
</dbReference>
<gene>
    <name evidence="3" type="ORF">C3L33_16797</name>
</gene>
<dbReference type="Pfam" id="PF23042">
    <property type="entry name" value="KOW1_SPT5"/>
    <property type="match status" value="1"/>
</dbReference>
<comment type="caution">
    <text evidence="3">The sequence shown here is derived from an EMBL/GenBank/DDBJ whole genome shotgun (WGS) entry which is preliminary data.</text>
</comment>
<evidence type="ECO:0000313" key="4">
    <source>
        <dbReference type="Proteomes" id="UP000428333"/>
    </source>
</evidence>
<sequence length="933" mass="100561">MTIIPWSKGKQVVGENSGGGKRKRVDHAGKTGSASGAARKRKNSGGVLRFVEDAAYEVDEDEDTDGDSLFDEGGCEMGGDRDWGRIVAGFGFGWLHKGEYEPRRLDAGLAVVAYEPEGLVADAIAPSSEDPTIWKVKCAVGRERLSALCLMQKYVDLQSLGTKLNVISAFVVERVRGFIYIEAERQFDIVEVIAVNEAREKATVKLIPRIDLQAMARKFGGGIASKKSATPAPRLINSTELEEFRPLIQYIRDRDTGQFFEVLDGMKLKDGYLYKKVSISSLMFWGLMPSEEELLKFEPNKKEDSDCQEWLSELYGEQEEKRIIKSEIGGSKGEGSSTCTVEDDSFKILKEGSEGPDVVTVNQKHLKKGSFAKKFTTLDRCLKTISINDTVRVSEGPLQGWQGIVKQIFRGTIFLYDENELENSGYICCKSQICEKIETGDDACNEKGDESSSAMVSGFSLSSKSPLSSKKPMQTRGNTSNSNRESKGGNFSIGQSLRIKVGPMKGYLCRVLAVYRSDITVKLDSHREILRVKCEHLSQVHGESSAVSLGEAAEPVQPIGLLGTKDSSRGVATVSQGKRCGAGALPTQRKSWPAFPSSGLSLQCETYFANTRNSVNNDANKGNRSCKESFSGTKTAWNYSLTEPKNQTGGPSWSKQTHLNKRVQTAERTVKNDSSGNNPFSGNKVGGWNKNGMGNYGDSTFPQNSWDMTGRFVVGPGSGGRRGRGGVRGGRNQFGRGRTSSMNPFSWNGGEDKGGYGGRGGLNKIGGNFGGRGQSSWRGRGGGAGYDRGGFRGRGKLERGGGFGGRGLGTRNQNGEWSNKHNLAFDGGENERSSRGGFSRGGGRSQRGGFGGRGRSYQGNASGIGVGASGWNRQVSAQTNQGWVWNTGKELGKGGASGTWNLSNEVRGAVDPRGKVAAGSSGKGYGGGGKAVW</sequence>
<reference evidence="3 4" key="1">
    <citation type="journal article" date="2019" name="Genome Biol. Evol.">
        <title>The Rhododendron genome and chromosomal organization provide insight into shared whole-genome duplications across the heath family (Ericaceae).</title>
        <authorList>
            <person name="Soza V.L."/>
            <person name="Lindsley D."/>
            <person name="Waalkes A."/>
            <person name="Ramage E."/>
            <person name="Patwardhan R.P."/>
            <person name="Burton J.N."/>
            <person name="Adey A."/>
            <person name="Kumar A."/>
            <person name="Qiu R."/>
            <person name="Shendure J."/>
            <person name="Hall B."/>
        </authorList>
    </citation>
    <scope>NUCLEOTIDE SEQUENCE [LARGE SCALE GENOMIC DNA]</scope>
    <source>
        <strain evidence="3">RSF 1966-606</strain>
    </source>
</reference>
<feature type="compositionally biased region" description="Low complexity" evidence="1">
    <location>
        <begin position="460"/>
        <end position="472"/>
    </location>
</feature>
<accession>A0A6A4KU86</accession>
<name>A0A6A4KU86_9ERIC</name>
<feature type="region of interest" description="Disordered" evidence="1">
    <location>
        <begin position="1"/>
        <end position="43"/>
    </location>
</feature>
<dbReference type="InterPro" id="IPR005824">
    <property type="entry name" value="KOW"/>
</dbReference>
<feature type="compositionally biased region" description="Gly residues" evidence="1">
    <location>
        <begin position="838"/>
        <end position="854"/>
    </location>
</feature>
<dbReference type="GO" id="GO:0032044">
    <property type="term" value="C:DSIF complex"/>
    <property type="evidence" value="ECO:0007669"/>
    <property type="project" value="TreeGrafter"/>
</dbReference>
<evidence type="ECO:0000256" key="1">
    <source>
        <dbReference type="SAM" id="MobiDB-lite"/>
    </source>
</evidence>
<organism evidence="3 4">
    <name type="scientific">Rhododendron williamsianum</name>
    <dbReference type="NCBI Taxonomy" id="262921"/>
    <lineage>
        <taxon>Eukaryota</taxon>
        <taxon>Viridiplantae</taxon>
        <taxon>Streptophyta</taxon>
        <taxon>Embryophyta</taxon>
        <taxon>Tracheophyta</taxon>
        <taxon>Spermatophyta</taxon>
        <taxon>Magnoliopsida</taxon>
        <taxon>eudicotyledons</taxon>
        <taxon>Gunneridae</taxon>
        <taxon>Pentapetalae</taxon>
        <taxon>asterids</taxon>
        <taxon>Ericales</taxon>
        <taxon>Ericaceae</taxon>
        <taxon>Ericoideae</taxon>
        <taxon>Rhodoreae</taxon>
        <taxon>Rhododendron</taxon>
    </lineage>
</organism>